<organism evidence="2 3">
    <name type="scientific">Setaria italica</name>
    <name type="common">Foxtail millet</name>
    <name type="synonym">Panicum italicum</name>
    <dbReference type="NCBI Taxonomy" id="4555"/>
    <lineage>
        <taxon>Eukaryota</taxon>
        <taxon>Viridiplantae</taxon>
        <taxon>Streptophyta</taxon>
        <taxon>Embryophyta</taxon>
        <taxon>Tracheophyta</taxon>
        <taxon>Spermatophyta</taxon>
        <taxon>Magnoliopsida</taxon>
        <taxon>Liliopsida</taxon>
        <taxon>Poales</taxon>
        <taxon>Poaceae</taxon>
        <taxon>PACMAD clade</taxon>
        <taxon>Panicoideae</taxon>
        <taxon>Panicodae</taxon>
        <taxon>Paniceae</taxon>
        <taxon>Cenchrinae</taxon>
        <taxon>Setaria</taxon>
    </lineage>
</organism>
<feature type="compositionally biased region" description="Basic and acidic residues" evidence="1">
    <location>
        <begin position="37"/>
        <end position="46"/>
    </location>
</feature>
<feature type="region of interest" description="Disordered" evidence="1">
    <location>
        <begin position="1"/>
        <end position="117"/>
    </location>
</feature>
<name>K3Z911_SETIT</name>
<sequence length="254" mass="26420">MDARTKRNDKSNDDTPEACGVLDDLSRSTSSYSACFEEPHEAEGDAHGGPAAGHHPRAGPRDGGAAQHGTDAAERGERGGGQRDDDADAEPVVADEACGQQRHERADGEGERGRDGGLDGARERLLLLAAALAVAIELSQLDVALGADGDELADGHAAGARQEAREAGDDHGARVRLHGAHAQHQRRRRHQPVVGAQHGGAQPVGALRQDVVLVNAAAREGTRVLGVHNAGQLVGAVHVIDQGRHGYAADDLSE</sequence>
<feature type="compositionally biased region" description="Basic and acidic residues" evidence="1">
    <location>
        <begin position="71"/>
        <end position="84"/>
    </location>
</feature>
<feature type="region of interest" description="Disordered" evidence="1">
    <location>
        <begin position="178"/>
        <end position="200"/>
    </location>
</feature>
<evidence type="ECO:0000313" key="3">
    <source>
        <dbReference type="Proteomes" id="UP000004995"/>
    </source>
</evidence>
<reference evidence="3" key="1">
    <citation type="journal article" date="2012" name="Nat. Biotechnol.">
        <title>Reference genome sequence of the model plant Setaria.</title>
        <authorList>
            <person name="Bennetzen J.L."/>
            <person name="Schmutz J."/>
            <person name="Wang H."/>
            <person name="Percifield R."/>
            <person name="Hawkins J."/>
            <person name="Pontaroli A.C."/>
            <person name="Estep M."/>
            <person name="Feng L."/>
            <person name="Vaughn J.N."/>
            <person name="Grimwood J."/>
            <person name="Jenkins J."/>
            <person name="Barry K."/>
            <person name="Lindquist E."/>
            <person name="Hellsten U."/>
            <person name="Deshpande S."/>
            <person name="Wang X."/>
            <person name="Wu X."/>
            <person name="Mitros T."/>
            <person name="Triplett J."/>
            <person name="Yang X."/>
            <person name="Ye C.Y."/>
            <person name="Mauro-Herrera M."/>
            <person name="Wang L."/>
            <person name="Li P."/>
            <person name="Sharma M."/>
            <person name="Sharma R."/>
            <person name="Ronald P.C."/>
            <person name="Panaud O."/>
            <person name="Kellogg E.A."/>
            <person name="Brutnell T.P."/>
            <person name="Doust A.N."/>
            <person name="Tuskan G.A."/>
            <person name="Rokhsar D."/>
            <person name="Devos K.M."/>
        </authorList>
    </citation>
    <scope>NUCLEOTIDE SEQUENCE [LARGE SCALE GENOMIC DNA]</scope>
    <source>
        <strain evidence="3">cv. Yugu1</strain>
    </source>
</reference>
<dbReference type="InParanoid" id="K3Z911"/>
<dbReference type="EnsemblPlants" id="KQL12672">
    <property type="protein sequence ID" value="KQL12672"/>
    <property type="gene ID" value="SETIT_023031mg"/>
</dbReference>
<dbReference type="Gramene" id="KQL12672">
    <property type="protein sequence ID" value="KQL12672"/>
    <property type="gene ID" value="SETIT_023031mg"/>
</dbReference>
<dbReference type="HOGENOM" id="CLU_1095818_0_0_1"/>
<dbReference type="EMBL" id="AGNK02001388">
    <property type="status" value="NOT_ANNOTATED_CDS"/>
    <property type="molecule type" value="Genomic_DNA"/>
</dbReference>
<reference evidence="2" key="2">
    <citation type="submission" date="2018-08" db="UniProtKB">
        <authorList>
            <consortium name="EnsemblPlants"/>
        </authorList>
    </citation>
    <scope>IDENTIFICATION</scope>
    <source>
        <strain evidence="2">Yugu1</strain>
    </source>
</reference>
<proteinExistence type="predicted"/>
<feature type="compositionally biased region" description="Basic and acidic residues" evidence="1">
    <location>
        <begin position="1"/>
        <end position="13"/>
    </location>
</feature>
<keyword evidence="3" id="KW-1185">Reference proteome</keyword>
<evidence type="ECO:0000313" key="2">
    <source>
        <dbReference type="EnsemblPlants" id="KQL12672"/>
    </source>
</evidence>
<dbReference type="Proteomes" id="UP000004995">
    <property type="component" value="Unassembled WGS sequence"/>
</dbReference>
<feature type="compositionally biased region" description="Basic and acidic residues" evidence="1">
    <location>
        <begin position="101"/>
        <end position="117"/>
    </location>
</feature>
<dbReference type="AlphaFoldDB" id="K3Z911"/>
<evidence type="ECO:0000256" key="1">
    <source>
        <dbReference type="SAM" id="MobiDB-lite"/>
    </source>
</evidence>
<feature type="compositionally biased region" description="Basic residues" evidence="1">
    <location>
        <begin position="178"/>
        <end position="191"/>
    </location>
</feature>
<accession>K3Z911</accession>
<protein>
    <submittedName>
        <fullName evidence="2">Uncharacterized protein</fullName>
    </submittedName>
</protein>